<dbReference type="OrthoDB" id="1111603at2"/>
<dbReference type="AlphaFoldDB" id="A0A1I1WXI6"/>
<keyword evidence="8" id="KW-1185">Reference proteome</keyword>
<feature type="transmembrane region" description="Helical" evidence="5">
    <location>
        <begin position="189"/>
        <end position="209"/>
    </location>
</feature>
<feature type="transmembrane region" description="Helical" evidence="5">
    <location>
        <begin position="84"/>
        <end position="106"/>
    </location>
</feature>
<protein>
    <recommendedName>
        <fullName evidence="6">O-antigen ligase-related domain-containing protein</fullName>
    </recommendedName>
</protein>
<dbReference type="EMBL" id="FONA01000005">
    <property type="protein sequence ID" value="SFD99779.1"/>
    <property type="molecule type" value="Genomic_DNA"/>
</dbReference>
<dbReference type="GO" id="GO:0016020">
    <property type="term" value="C:membrane"/>
    <property type="evidence" value="ECO:0007669"/>
    <property type="project" value="UniProtKB-SubCell"/>
</dbReference>
<evidence type="ECO:0000313" key="8">
    <source>
        <dbReference type="Proteomes" id="UP000181976"/>
    </source>
</evidence>
<keyword evidence="4 5" id="KW-0472">Membrane</keyword>
<dbReference type="STRING" id="385682.SAMN05444380_10566"/>
<name>A0A1I1WXI6_9BACT</name>
<evidence type="ECO:0000256" key="4">
    <source>
        <dbReference type="ARBA" id="ARBA00023136"/>
    </source>
</evidence>
<dbReference type="RefSeq" id="WP_010526704.1">
    <property type="nucleotide sequence ID" value="NZ_AFSL01000015.1"/>
</dbReference>
<feature type="transmembrane region" description="Helical" evidence="5">
    <location>
        <begin position="150"/>
        <end position="169"/>
    </location>
</feature>
<dbReference type="Proteomes" id="UP000181976">
    <property type="component" value="Unassembled WGS sequence"/>
</dbReference>
<evidence type="ECO:0000256" key="5">
    <source>
        <dbReference type="SAM" id="Phobius"/>
    </source>
</evidence>
<evidence type="ECO:0000256" key="2">
    <source>
        <dbReference type="ARBA" id="ARBA00022692"/>
    </source>
</evidence>
<sequence>MNPLLLLLLILTLAAIGVFVILRWPDQAFWLTIVLLFDPSGHLSVFLSKEALGGFYYQDFFFFLAFVPLFSPKVSVKPLLHYRPFLLLLGVQILFLLYHVLVFGYWQPAKGWGYVMRYVLVRERMSVFGFLLIIPVFVMARRRLSLLVDILVWTSLIVYILYFVTLLTGVELVPVWQAERYKGTGIMRYSLYSAGLTDMLVPLTFFLIARKVDYRFRKIIIAATVLVIMSVMLSLTKSNYLNLFGLLVGALFLYYRFYKIHITGIVFKLTGFSIILLLLMLQFFPEYPGLVVRQVKDLWLFLSGDAYTSGVVEGRLQNQWPAHLALISQHPWLGTGANFSDYFSLRFDPSDYEVTDLPITGHLAMYGFVGLTIYSLFYFQLWRWLVAGYKEFRSKIRTINEVDLAFYFVVFAWMVKTFFFKPNYLFNELTTGTLHINLYAGILAALLYRQSKI</sequence>
<feature type="transmembrane region" description="Helical" evidence="5">
    <location>
        <begin position="363"/>
        <end position="381"/>
    </location>
</feature>
<feature type="transmembrane region" description="Helical" evidence="5">
    <location>
        <begin position="432"/>
        <end position="448"/>
    </location>
</feature>
<feature type="transmembrane region" description="Helical" evidence="5">
    <location>
        <begin position="118"/>
        <end position="138"/>
    </location>
</feature>
<evidence type="ECO:0000313" key="7">
    <source>
        <dbReference type="EMBL" id="SFD99779.1"/>
    </source>
</evidence>
<feature type="domain" description="O-antigen ligase-related" evidence="6">
    <location>
        <begin position="223"/>
        <end position="343"/>
    </location>
</feature>
<dbReference type="eggNOG" id="ENOG50314T5">
    <property type="taxonomic scope" value="Bacteria"/>
</dbReference>
<feature type="transmembrane region" description="Helical" evidence="5">
    <location>
        <begin position="240"/>
        <end position="258"/>
    </location>
</feature>
<accession>A0A1I1WXI6</accession>
<feature type="transmembrane region" description="Helical" evidence="5">
    <location>
        <begin position="55"/>
        <end position="72"/>
    </location>
</feature>
<organism evidence="7 8">
    <name type="scientific">Thermophagus xiamenensis</name>
    <dbReference type="NCBI Taxonomy" id="385682"/>
    <lineage>
        <taxon>Bacteria</taxon>
        <taxon>Pseudomonadati</taxon>
        <taxon>Bacteroidota</taxon>
        <taxon>Bacteroidia</taxon>
        <taxon>Marinilabiliales</taxon>
        <taxon>Marinilabiliaceae</taxon>
        <taxon>Thermophagus</taxon>
    </lineage>
</organism>
<feature type="transmembrane region" description="Helical" evidence="5">
    <location>
        <begin position="216"/>
        <end position="234"/>
    </location>
</feature>
<dbReference type="Pfam" id="PF04932">
    <property type="entry name" value="Wzy_C"/>
    <property type="match status" value="1"/>
</dbReference>
<reference evidence="7 8" key="1">
    <citation type="submission" date="2016-10" db="EMBL/GenBank/DDBJ databases">
        <authorList>
            <person name="de Groot N.N."/>
        </authorList>
    </citation>
    <scope>NUCLEOTIDE SEQUENCE [LARGE SCALE GENOMIC DNA]</scope>
    <source>
        <strain evidence="7 8">DSM 19012</strain>
    </source>
</reference>
<comment type="subcellular location">
    <subcellularLocation>
        <location evidence="1">Membrane</location>
        <topology evidence="1">Multi-pass membrane protein</topology>
    </subcellularLocation>
</comment>
<dbReference type="InParanoid" id="A0A1I1WXI6"/>
<evidence type="ECO:0000256" key="1">
    <source>
        <dbReference type="ARBA" id="ARBA00004141"/>
    </source>
</evidence>
<feature type="transmembrane region" description="Helical" evidence="5">
    <location>
        <begin position="265"/>
        <end position="284"/>
    </location>
</feature>
<evidence type="ECO:0000256" key="3">
    <source>
        <dbReference type="ARBA" id="ARBA00022989"/>
    </source>
</evidence>
<keyword evidence="3 5" id="KW-1133">Transmembrane helix</keyword>
<evidence type="ECO:0000259" key="6">
    <source>
        <dbReference type="Pfam" id="PF04932"/>
    </source>
</evidence>
<gene>
    <name evidence="7" type="ORF">SAMN05444380_10566</name>
</gene>
<proteinExistence type="predicted"/>
<feature type="transmembrane region" description="Helical" evidence="5">
    <location>
        <begin position="402"/>
        <end position="420"/>
    </location>
</feature>
<keyword evidence="2 5" id="KW-0812">Transmembrane</keyword>
<dbReference type="InterPro" id="IPR007016">
    <property type="entry name" value="O-antigen_ligase-rel_domated"/>
</dbReference>